<evidence type="ECO:0000313" key="10">
    <source>
        <dbReference type="Proteomes" id="UP001159364"/>
    </source>
</evidence>
<name>A0AAV8TBK0_9ROSI</name>
<evidence type="ECO:0000259" key="8">
    <source>
        <dbReference type="Pfam" id="PF23262"/>
    </source>
</evidence>
<evidence type="ECO:0000256" key="1">
    <source>
        <dbReference type="ARBA" id="ARBA00004141"/>
    </source>
</evidence>
<dbReference type="PANTHER" id="PTHR21576">
    <property type="entry name" value="UNCHARACTERIZED NODULIN-LIKE PROTEIN"/>
    <property type="match status" value="1"/>
</dbReference>
<feature type="transmembrane region" description="Helical" evidence="5">
    <location>
        <begin position="172"/>
        <end position="192"/>
    </location>
</feature>
<evidence type="ECO:0000256" key="2">
    <source>
        <dbReference type="ARBA" id="ARBA00022692"/>
    </source>
</evidence>
<feature type="transmembrane region" description="Helical" evidence="5">
    <location>
        <begin position="148"/>
        <end position="166"/>
    </location>
</feature>
<proteinExistence type="predicted"/>
<evidence type="ECO:0000256" key="5">
    <source>
        <dbReference type="SAM" id="Phobius"/>
    </source>
</evidence>
<dbReference type="InterPro" id="IPR036259">
    <property type="entry name" value="MFS_trans_sf"/>
</dbReference>
<organism evidence="9 10">
    <name type="scientific">Erythroxylum novogranatense</name>
    <dbReference type="NCBI Taxonomy" id="1862640"/>
    <lineage>
        <taxon>Eukaryota</taxon>
        <taxon>Viridiplantae</taxon>
        <taxon>Streptophyta</taxon>
        <taxon>Embryophyta</taxon>
        <taxon>Tracheophyta</taxon>
        <taxon>Spermatophyta</taxon>
        <taxon>Magnoliopsida</taxon>
        <taxon>eudicotyledons</taxon>
        <taxon>Gunneridae</taxon>
        <taxon>Pentapetalae</taxon>
        <taxon>rosids</taxon>
        <taxon>fabids</taxon>
        <taxon>Malpighiales</taxon>
        <taxon>Erythroxylaceae</taxon>
        <taxon>Erythroxylum</taxon>
    </lineage>
</organism>
<dbReference type="Pfam" id="PF23262">
    <property type="entry name" value="NFD4_C"/>
    <property type="match status" value="1"/>
</dbReference>
<dbReference type="InterPro" id="IPR056555">
    <property type="entry name" value="NFD4_C"/>
</dbReference>
<feature type="transmembrane region" description="Helical" evidence="5">
    <location>
        <begin position="413"/>
        <end position="440"/>
    </location>
</feature>
<dbReference type="InterPro" id="IPR010658">
    <property type="entry name" value="Nodulin-like"/>
</dbReference>
<dbReference type="AlphaFoldDB" id="A0AAV8TBK0"/>
<dbReference type="PANTHER" id="PTHR21576:SF11">
    <property type="entry name" value="MAJOR FACILITATOR SUPERFAMILY PROTEIN"/>
    <property type="match status" value="1"/>
</dbReference>
<feature type="transmembrane region" description="Helical" evidence="5">
    <location>
        <begin position="360"/>
        <end position="379"/>
    </location>
</feature>
<evidence type="ECO:0000256" key="3">
    <source>
        <dbReference type="ARBA" id="ARBA00022989"/>
    </source>
</evidence>
<feature type="transmembrane region" description="Helical" evidence="5">
    <location>
        <begin position="234"/>
        <end position="255"/>
    </location>
</feature>
<feature type="chain" id="PRO_5043956201" description="Nodulin-like domain-containing protein" evidence="6">
    <location>
        <begin position="23"/>
        <end position="526"/>
    </location>
</feature>
<dbReference type="Proteomes" id="UP001159364">
    <property type="component" value="Linkage Group LG05"/>
</dbReference>
<keyword evidence="10" id="KW-1185">Reference proteome</keyword>
<sequence length="526" mass="58194">MSSSTFQWLNLVGIIWLQSVSGTNSDFPAYSSQFKQLLSLSQLQLNFLAFASDAGKLFAFIPGFAVRYLPLWMVLLIGAALSLIGYGVQYLFLTGHGVSSLSYTQMFLLTVIAGNSLCWINTVCNIATARNFVSNHQIAVGLTTSYQVLSAEIYTVLVDAIVLYYPAKIAEIYLLLNSILPMIISLMAVPILKDFIAENGKSMRVKFLALFVLTIATGMYAVDSSLRSKSGGLSPVVNAVVILLFLIAPLVIPLVEKIIAMVLRKWRSNGEKGVGNINTVETVERMENGLVVKDQKNDNELEDHDSSMEDIGVRSIIRRLNFWLYFFVYLFGATLGLVYLNNLGQIAESRGCTAASLLSLSSSFGFFGRLISSFIDYFLSRSKRSFSRPVCISAFMVPMALAFLMLLNGTDTFLFMSTAIIGVCTGAITSMSVCLTLEMFGSKKFGMNHNTVVANIPIGSFVFGFLAALFYHKEEHSQNSEGKCMGMECYKTTFIIWGSLCCLGTFLSFILHLRTRTFYSQKYGKR</sequence>
<dbReference type="SUPFAM" id="SSF103473">
    <property type="entry name" value="MFS general substrate transporter"/>
    <property type="match status" value="1"/>
</dbReference>
<dbReference type="Pfam" id="PF06813">
    <property type="entry name" value="Nodulin-like"/>
    <property type="match status" value="1"/>
</dbReference>
<accession>A0AAV8TBK0</accession>
<evidence type="ECO:0000313" key="9">
    <source>
        <dbReference type="EMBL" id="KAJ8763674.1"/>
    </source>
</evidence>
<evidence type="ECO:0008006" key="11">
    <source>
        <dbReference type="Google" id="ProtNLM"/>
    </source>
</evidence>
<feature type="signal peptide" evidence="6">
    <location>
        <begin position="1"/>
        <end position="22"/>
    </location>
</feature>
<dbReference type="Gene3D" id="1.20.1250.20">
    <property type="entry name" value="MFS general substrate transporter like domains"/>
    <property type="match status" value="1"/>
</dbReference>
<feature type="transmembrane region" description="Helical" evidence="5">
    <location>
        <begin position="204"/>
        <end position="222"/>
    </location>
</feature>
<keyword evidence="2 5" id="KW-0812">Transmembrane</keyword>
<keyword evidence="3 5" id="KW-1133">Transmembrane helix</keyword>
<dbReference type="GO" id="GO:0016020">
    <property type="term" value="C:membrane"/>
    <property type="evidence" value="ECO:0007669"/>
    <property type="project" value="UniProtKB-SubCell"/>
</dbReference>
<evidence type="ECO:0000256" key="6">
    <source>
        <dbReference type="SAM" id="SignalP"/>
    </source>
</evidence>
<reference evidence="9 10" key="1">
    <citation type="submission" date="2021-09" db="EMBL/GenBank/DDBJ databases">
        <title>Genomic insights and catalytic innovation underlie evolution of tropane alkaloids biosynthesis.</title>
        <authorList>
            <person name="Wang Y.-J."/>
            <person name="Tian T."/>
            <person name="Huang J.-P."/>
            <person name="Huang S.-X."/>
        </authorList>
    </citation>
    <scope>NUCLEOTIDE SEQUENCE [LARGE SCALE GENOMIC DNA]</scope>
    <source>
        <strain evidence="9">KIB-2018</strain>
        <tissue evidence="9">Leaf</tissue>
    </source>
</reference>
<dbReference type="EMBL" id="JAIWQS010000005">
    <property type="protein sequence ID" value="KAJ8763674.1"/>
    <property type="molecule type" value="Genomic_DNA"/>
</dbReference>
<feature type="domain" description="Nodulin-like" evidence="7">
    <location>
        <begin position="7"/>
        <end position="254"/>
    </location>
</feature>
<gene>
    <name evidence="9" type="ORF">K2173_003146</name>
</gene>
<feature type="transmembrane region" description="Helical" evidence="5">
    <location>
        <begin position="72"/>
        <end position="93"/>
    </location>
</feature>
<comment type="caution">
    <text evidence="9">The sequence shown here is derived from an EMBL/GenBank/DDBJ whole genome shotgun (WGS) entry which is preliminary data.</text>
</comment>
<feature type="domain" description="NFD4 C-terminal" evidence="8">
    <location>
        <begin position="308"/>
        <end position="520"/>
    </location>
</feature>
<evidence type="ECO:0000256" key="4">
    <source>
        <dbReference type="ARBA" id="ARBA00023136"/>
    </source>
</evidence>
<keyword evidence="6" id="KW-0732">Signal</keyword>
<feature type="transmembrane region" description="Helical" evidence="5">
    <location>
        <begin position="105"/>
        <end position="127"/>
    </location>
</feature>
<evidence type="ECO:0000259" key="7">
    <source>
        <dbReference type="Pfam" id="PF06813"/>
    </source>
</evidence>
<feature type="transmembrane region" description="Helical" evidence="5">
    <location>
        <begin position="452"/>
        <end position="472"/>
    </location>
</feature>
<protein>
    <recommendedName>
        <fullName evidence="11">Nodulin-like domain-containing protein</fullName>
    </recommendedName>
</protein>
<feature type="transmembrane region" description="Helical" evidence="5">
    <location>
        <begin position="322"/>
        <end position="340"/>
    </location>
</feature>
<feature type="transmembrane region" description="Helical" evidence="5">
    <location>
        <begin position="386"/>
        <end position="407"/>
    </location>
</feature>
<feature type="transmembrane region" description="Helical" evidence="5">
    <location>
        <begin position="492"/>
        <end position="513"/>
    </location>
</feature>
<keyword evidence="4 5" id="KW-0472">Membrane</keyword>
<comment type="subcellular location">
    <subcellularLocation>
        <location evidence="1">Membrane</location>
        <topology evidence="1">Multi-pass membrane protein</topology>
    </subcellularLocation>
</comment>